<gene>
    <name evidence="2" type="ORF">UFOPK2625_01061</name>
</gene>
<accession>A0A6J6QM75</accession>
<evidence type="ECO:0000256" key="1">
    <source>
        <dbReference type="SAM" id="MobiDB-lite"/>
    </source>
</evidence>
<dbReference type="EMBL" id="CAEZXZ010000168">
    <property type="protein sequence ID" value="CAB4711959.1"/>
    <property type="molecule type" value="Genomic_DNA"/>
</dbReference>
<organism evidence="2">
    <name type="scientific">freshwater metagenome</name>
    <dbReference type="NCBI Taxonomy" id="449393"/>
    <lineage>
        <taxon>unclassified sequences</taxon>
        <taxon>metagenomes</taxon>
        <taxon>ecological metagenomes</taxon>
    </lineage>
</organism>
<reference evidence="2" key="1">
    <citation type="submission" date="2020-05" db="EMBL/GenBank/DDBJ databases">
        <authorList>
            <person name="Chiriac C."/>
            <person name="Salcher M."/>
            <person name="Ghai R."/>
            <person name="Kavagutti S V."/>
        </authorList>
    </citation>
    <scope>NUCLEOTIDE SEQUENCE</scope>
</reference>
<sequence>MSRSEVSAPVSSPASDRLALGVGWARPVAGSIGDTLNPSTPPFGKGGGSYCFEGSEE</sequence>
<name>A0A6J6QM75_9ZZZZ</name>
<protein>
    <submittedName>
        <fullName evidence="2">Unannotated protein</fullName>
    </submittedName>
</protein>
<dbReference type="AlphaFoldDB" id="A0A6J6QM75"/>
<evidence type="ECO:0000313" key="2">
    <source>
        <dbReference type="EMBL" id="CAB4711959.1"/>
    </source>
</evidence>
<proteinExistence type="predicted"/>
<feature type="region of interest" description="Disordered" evidence="1">
    <location>
        <begin position="30"/>
        <end position="57"/>
    </location>
</feature>